<comment type="similarity">
    <text evidence="9">In the C-terminal section; belongs to the helicase family. RecG subfamily.</text>
</comment>
<keyword evidence="1 9" id="KW-0963">Cytoplasm</keyword>
<dbReference type="Gene3D" id="3.30.2060.10">
    <property type="entry name" value="Penicillin-binding protein 1b domain"/>
    <property type="match status" value="1"/>
</dbReference>
<evidence type="ECO:0000256" key="9">
    <source>
        <dbReference type="HAMAP-Rule" id="MF_00969"/>
    </source>
</evidence>
<dbReference type="SMART" id="SM01058">
    <property type="entry name" value="CarD_TRCF"/>
    <property type="match status" value="1"/>
</dbReference>
<keyword evidence="6 9" id="KW-0067">ATP-binding</keyword>
<evidence type="ECO:0000259" key="11">
    <source>
        <dbReference type="PROSITE" id="PS51194"/>
    </source>
</evidence>
<dbReference type="SUPFAM" id="SSF141259">
    <property type="entry name" value="CarD-like"/>
    <property type="match status" value="1"/>
</dbReference>
<sequence length="1080" mass="117643">MLKKTSVEDIVEHAEHLQPLNPTAAVAAVLHQRYSSKGASPLLYVAQTSRRARDIASLVCTLAADNEAAAFFPRWDGFPEEGIPASVEASGTRMAVLRWLLDRRRRPGVIVTTAASVLRRVPPRRIWRNLHVEIAVGDTLDVETAKARLLDLGYTLDERVDAHGEIAVRGHVLEVFPAAAPRPCRVEYEDGRVRAIRSYDPTTQRSVGSTENLIVDPAGECVGEEAGSRALLLTQAYSDVETIFDYVPDSEILIEEGVEDRAAEFLAIAAEGENNADFLGKDEWQGSLAARLGAVVHEGSTERGEAHLPAFAGEADPLEACYRFAAPLIDKDYRFVLAGRSGQMFRFWARRLSRRLGTPLGEAANWDAVRSAATGTAHWLAAPIDEGFVSHGERIVVVALRDLVGQSLQERSDASFDASTQAAEAFSIGDAIVHFDHGVGVLEGLEDLDGRSEAMRLRYADNATLLVPMDEVGALWRYGGSGEDAPLDKLKGGGWVTKRDAMIGEVGRTAERMTALLREREAMRCEPIRPDRVAFEHFCARFPYDPTPDQAKAASDVLSDLASGRPMDRLLCGDVGFGKTEIALRAAAAAVFAGRQVAVVAPTTILARQHFDVFRKRFARHGLEVVQLSRIQKPAEARAAKAAMADGTARILVATHAICGKGVDFDDLALVVIDEEQRFGSRHKAAMRQLAENLHVLSMTATPIPRTLQAGFVGLHDVSVIATPPTRRRPVRTTSVAFEDATIRNALREEHKGGGRSFVICPRIEDIDTMAERIRGIVPELEVAVLHGRMKAAEADRVMLAFADGGADVLVATNIVESGIDIAVANTIVVTRPDRFGLAQLHQLRGRVGRGARRGAMLLATEPGEEPTGAARQRLETLERLNQLGAGFAISARDLDLRGAGELLGEEQAGHLRMIGVSLYRRMLQRSLANARGETPQDEWRAQVGIGIEGTVPAEHLPEPELRIELASALDRVDDEPGLDRLHSDTLDRFGPMPASLETMFALAALRLRCQTLGIRRLDAGPKAVAATFVQADAAALQKRIRLETDGPLRWSDCKLVLEVASQTDAERWEAVEALLDRLA</sequence>
<dbReference type="Pfam" id="PF03461">
    <property type="entry name" value="TRCF"/>
    <property type="match status" value="1"/>
</dbReference>
<dbReference type="PROSITE" id="PS51194">
    <property type="entry name" value="HELICASE_CTER"/>
    <property type="match status" value="1"/>
</dbReference>
<evidence type="ECO:0000256" key="2">
    <source>
        <dbReference type="ARBA" id="ARBA00022741"/>
    </source>
</evidence>
<gene>
    <name evidence="9" type="primary">mfd</name>
    <name evidence="12" type="ORF">SAMN02745911_0737</name>
</gene>
<dbReference type="InterPro" id="IPR004576">
    <property type="entry name" value="Mfd"/>
</dbReference>
<evidence type="ECO:0000256" key="3">
    <source>
        <dbReference type="ARBA" id="ARBA00022763"/>
    </source>
</evidence>
<dbReference type="InterPro" id="IPR003711">
    <property type="entry name" value="CarD-like/TRCF_RID"/>
</dbReference>
<comment type="function">
    <text evidence="9">Couples transcription and DNA repair by recognizing RNA polymerase (RNAP) stalled at DNA lesions. Mediates ATP-dependent release of RNAP and its truncated transcript from the DNA, and recruitment of nucleotide excision repair machinery to the damaged site.</text>
</comment>
<keyword evidence="5 12" id="KW-0347">Helicase</keyword>
<dbReference type="SMART" id="SM00982">
    <property type="entry name" value="TRCF"/>
    <property type="match status" value="1"/>
</dbReference>
<dbReference type="SUPFAM" id="SSF143517">
    <property type="entry name" value="TRCF domain-like"/>
    <property type="match status" value="1"/>
</dbReference>
<keyword evidence="2 9" id="KW-0547">Nucleotide-binding</keyword>
<dbReference type="GO" id="GO:0004386">
    <property type="term" value="F:helicase activity"/>
    <property type="evidence" value="ECO:0007669"/>
    <property type="project" value="UniProtKB-KW"/>
</dbReference>
<reference evidence="12 13" key="1">
    <citation type="submission" date="2016-11" db="EMBL/GenBank/DDBJ databases">
        <authorList>
            <person name="Varghese N."/>
            <person name="Submissions S."/>
        </authorList>
    </citation>
    <scope>NUCLEOTIDE SEQUENCE [LARGE SCALE GENOMIC DNA]</scope>
    <source>
        <strain evidence="12 13">DSM 21988</strain>
    </source>
</reference>
<evidence type="ECO:0000256" key="6">
    <source>
        <dbReference type="ARBA" id="ARBA00022840"/>
    </source>
</evidence>
<proteinExistence type="inferred from homology"/>
<evidence type="ECO:0000256" key="8">
    <source>
        <dbReference type="ARBA" id="ARBA00023204"/>
    </source>
</evidence>
<accession>A0ABY1I5U2</accession>
<dbReference type="PANTHER" id="PTHR47964:SF1">
    <property type="entry name" value="ATP-DEPENDENT DNA HELICASE HOMOLOG RECG, CHLOROPLASTIC"/>
    <property type="match status" value="1"/>
</dbReference>
<keyword evidence="7 9" id="KW-0238">DNA-binding</keyword>
<comment type="similarity">
    <text evidence="9">In the N-terminal section; belongs to the UvrB family.</text>
</comment>
<keyword evidence="3 9" id="KW-0227">DNA damage</keyword>
<evidence type="ECO:0000313" key="12">
    <source>
        <dbReference type="EMBL" id="SHI64317.1"/>
    </source>
</evidence>
<keyword evidence="13" id="KW-1185">Reference proteome</keyword>
<keyword evidence="4 9" id="KW-0378">Hydrolase</keyword>
<organism evidence="12 13">
    <name type="scientific">Aureimonas altamirensis DSM 21988</name>
    <dbReference type="NCBI Taxonomy" id="1121026"/>
    <lineage>
        <taxon>Bacteria</taxon>
        <taxon>Pseudomonadati</taxon>
        <taxon>Pseudomonadota</taxon>
        <taxon>Alphaproteobacteria</taxon>
        <taxon>Hyphomicrobiales</taxon>
        <taxon>Aurantimonadaceae</taxon>
        <taxon>Aureimonas</taxon>
    </lineage>
</organism>
<dbReference type="Pfam" id="PF00271">
    <property type="entry name" value="Helicase_C"/>
    <property type="match status" value="1"/>
</dbReference>
<comment type="caution">
    <text evidence="12">The sequence shown here is derived from an EMBL/GenBank/DDBJ whole genome shotgun (WGS) entry which is preliminary data.</text>
</comment>
<dbReference type="EMBL" id="FQZC01000001">
    <property type="protein sequence ID" value="SHI64317.1"/>
    <property type="molecule type" value="Genomic_DNA"/>
</dbReference>
<evidence type="ECO:0000256" key="7">
    <source>
        <dbReference type="ARBA" id="ARBA00023125"/>
    </source>
</evidence>
<dbReference type="Gene3D" id="3.40.50.300">
    <property type="entry name" value="P-loop containing nucleotide triphosphate hydrolases"/>
    <property type="match status" value="2"/>
</dbReference>
<dbReference type="SMART" id="SM00490">
    <property type="entry name" value="HELICc"/>
    <property type="match status" value="1"/>
</dbReference>
<dbReference type="EC" id="3.6.4.-" evidence="9"/>
<dbReference type="InterPro" id="IPR041471">
    <property type="entry name" value="UvrB_inter"/>
</dbReference>
<evidence type="ECO:0000313" key="13">
    <source>
        <dbReference type="Proteomes" id="UP000184290"/>
    </source>
</evidence>
<dbReference type="Proteomes" id="UP000184290">
    <property type="component" value="Unassembled WGS sequence"/>
</dbReference>
<dbReference type="Gene3D" id="2.40.10.170">
    <property type="match status" value="1"/>
</dbReference>
<keyword evidence="8 9" id="KW-0234">DNA repair</keyword>
<dbReference type="InterPro" id="IPR027417">
    <property type="entry name" value="P-loop_NTPase"/>
</dbReference>
<dbReference type="PANTHER" id="PTHR47964">
    <property type="entry name" value="ATP-DEPENDENT DNA HELICASE HOMOLOG RECG, CHLOROPLASTIC"/>
    <property type="match status" value="1"/>
</dbReference>
<dbReference type="Pfam" id="PF00270">
    <property type="entry name" value="DEAD"/>
    <property type="match status" value="1"/>
</dbReference>
<evidence type="ECO:0000256" key="1">
    <source>
        <dbReference type="ARBA" id="ARBA00022490"/>
    </source>
</evidence>
<dbReference type="InterPro" id="IPR047112">
    <property type="entry name" value="RecG/Mfd"/>
</dbReference>
<dbReference type="Pfam" id="PF02559">
    <property type="entry name" value="CarD_TRCF_RID"/>
    <property type="match status" value="1"/>
</dbReference>
<dbReference type="InterPro" id="IPR011545">
    <property type="entry name" value="DEAD/DEAH_box_helicase_dom"/>
</dbReference>
<dbReference type="PROSITE" id="PS51192">
    <property type="entry name" value="HELICASE_ATP_BIND_1"/>
    <property type="match status" value="1"/>
</dbReference>
<feature type="domain" description="Helicase ATP-binding" evidence="10">
    <location>
        <begin position="560"/>
        <end position="721"/>
    </location>
</feature>
<dbReference type="InterPro" id="IPR005118">
    <property type="entry name" value="TRCF_C"/>
</dbReference>
<protein>
    <recommendedName>
        <fullName evidence="9">Transcription-repair-coupling factor</fullName>
        <shortName evidence="9">TRCF</shortName>
        <ecNumber evidence="9">3.6.4.-</ecNumber>
    </recommendedName>
</protein>
<dbReference type="InterPro" id="IPR036101">
    <property type="entry name" value="CarD-like/TRCF_RID_sf"/>
</dbReference>
<dbReference type="SUPFAM" id="SSF52540">
    <property type="entry name" value="P-loop containing nucleoside triphosphate hydrolases"/>
    <property type="match status" value="3"/>
</dbReference>
<name>A0ABY1I5U2_9HYPH</name>
<dbReference type="InterPro" id="IPR014001">
    <property type="entry name" value="Helicase_ATP-bd"/>
</dbReference>
<dbReference type="SMART" id="SM00487">
    <property type="entry name" value="DEXDc"/>
    <property type="match status" value="1"/>
</dbReference>
<dbReference type="InterPro" id="IPR001650">
    <property type="entry name" value="Helicase_C-like"/>
</dbReference>
<evidence type="ECO:0000256" key="4">
    <source>
        <dbReference type="ARBA" id="ARBA00022801"/>
    </source>
</evidence>
<dbReference type="InterPro" id="IPR037235">
    <property type="entry name" value="TRCF-like_C_D7"/>
</dbReference>
<evidence type="ECO:0000259" key="10">
    <source>
        <dbReference type="PROSITE" id="PS51192"/>
    </source>
</evidence>
<feature type="domain" description="Helicase C-terminal" evidence="11">
    <location>
        <begin position="742"/>
        <end position="896"/>
    </location>
</feature>
<dbReference type="Pfam" id="PF17757">
    <property type="entry name" value="UvrB_inter"/>
    <property type="match status" value="1"/>
</dbReference>
<comment type="subcellular location">
    <subcellularLocation>
        <location evidence="9">Cytoplasm</location>
    </subcellularLocation>
</comment>
<dbReference type="HAMAP" id="MF_00969">
    <property type="entry name" value="TRCF"/>
    <property type="match status" value="1"/>
</dbReference>
<evidence type="ECO:0000256" key="5">
    <source>
        <dbReference type="ARBA" id="ARBA00022806"/>
    </source>
</evidence>
<dbReference type="RefSeq" id="WP_060601397.1">
    <property type="nucleotide sequence ID" value="NZ_FQZC01000001.1"/>
</dbReference>
<dbReference type="Gene3D" id="3.90.1150.50">
    <property type="entry name" value="Transcription-repair-coupling factor, D7 domain"/>
    <property type="match status" value="1"/>
</dbReference>